<dbReference type="InterPro" id="IPR036409">
    <property type="entry name" value="Aldolase_II/adducin_N_sf"/>
</dbReference>
<organism evidence="4 5">
    <name type="scientific">Candidatus Chryseopegocella kryptomonas</name>
    <dbReference type="NCBI Taxonomy" id="1633643"/>
    <lineage>
        <taxon>Bacteria</taxon>
        <taxon>Pseudomonadati</taxon>
        <taxon>Candidatus Kryptoniota</taxon>
        <taxon>Candidatus Chryseopegocella</taxon>
    </lineage>
</organism>
<dbReference type="PANTHER" id="PTHR22789">
    <property type="entry name" value="FUCULOSE PHOSPHATE ALDOLASE"/>
    <property type="match status" value="1"/>
</dbReference>
<dbReference type="SUPFAM" id="SSF53639">
    <property type="entry name" value="AraD/HMP-PK domain-like"/>
    <property type="match status" value="1"/>
</dbReference>
<dbReference type="InterPro" id="IPR050197">
    <property type="entry name" value="Aldolase_class_II_sugar_metab"/>
</dbReference>
<dbReference type="RefSeq" id="WP_092351170.1">
    <property type="nucleotide sequence ID" value="NZ_CZVW01000042.1"/>
</dbReference>
<dbReference type="InterPro" id="IPR001303">
    <property type="entry name" value="Aldolase_II/adducin_N"/>
</dbReference>
<dbReference type="GO" id="GO:0019323">
    <property type="term" value="P:pentose catabolic process"/>
    <property type="evidence" value="ECO:0007669"/>
    <property type="project" value="TreeGrafter"/>
</dbReference>
<dbReference type="Pfam" id="PF00596">
    <property type="entry name" value="Aldolase_II"/>
    <property type="match status" value="1"/>
</dbReference>
<proteinExistence type="predicted"/>
<evidence type="ECO:0000259" key="3">
    <source>
        <dbReference type="SMART" id="SM01007"/>
    </source>
</evidence>
<evidence type="ECO:0000256" key="2">
    <source>
        <dbReference type="ARBA" id="ARBA00023239"/>
    </source>
</evidence>
<accession>A0A0P1P2W2</accession>
<dbReference type="EMBL" id="CZVW01000042">
    <property type="protein sequence ID" value="CUT05495.1"/>
    <property type="molecule type" value="Genomic_DNA"/>
</dbReference>
<dbReference type="SMART" id="SM01007">
    <property type="entry name" value="Aldolase_II"/>
    <property type="match status" value="1"/>
</dbReference>
<reference evidence="5" key="1">
    <citation type="submission" date="2015-11" db="EMBL/GenBank/DDBJ databases">
        <authorList>
            <person name="Varghese N."/>
        </authorList>
    </citation>
    <scope>NUCLEOTIDE SEQUENCE [LARGE SCALE GENOMIC DNA]</scope>
    <source>
        <strain evidence="5">JGI-23</strain>
    </source>
</reference>
<feature type="domain" description="Class II aldolase/adducin N-terminal" evidence="3">
    <location>
        <begin position="10"/>
        <end position="186"/>
    </location>
</feature>
<keyword evidence="1" id="KW-0479">Metal-binding</keyword>
<evidence type="ECO:0000313" key="4">
    <source>
        <dbReference type="EMBL" id="CUT05495.1"/>
    </source>
</evidence>
<dbReference type="PANTHER" id="PTHR22789:SF0">
    <property type="entry name" value="3-OXO-TETRONATE 4-PHOSPHATE DECARBOXYLASE-RELATED"/>
    <property type="match status" value="1"/>
</dbReference>
<evidence type="ECO:0000256" key="1">
    <source>
        <dbReference type="ARBA" id="ARBA00022723"/>
    </source>
</evidence>
<keyword evidence="5" id="KW-1185">Reference proteome</keyword>
<dbReference type="Gene3D" id="3.40.225.10">
    <property type="entry name" value="Class II aldolase/adducin N-terminal domain"/>
    <property type="match status" value="1"/>
</dbReference>
<dbReference type="OrthoDB" id="9794581at2"/>
<sequence>MRKIKDKIIQEIVEIAHIIYQKGFVSATDGNISARLPNGNILCTPTSVNKGEIKKSHIVEIDENGNLIYGIHKPSTEIKMHLFIYKNRDDVNAIVHAHPPFATSFAVAGLSLENYVLPEVIVNLGKIPLAKYATPSTDEVAQSIQPYVKNHDAFLLQNHGAVTLGVNLKDAFYKMEKLEHYAMVILLSRVLGGEKVLSNEDILKLAEISLKSYGKQIKI</sequence>
<evidence type="ECO:0000313" key="5">
    <source>
        <dbReference type="Proteomes" id="UP000199197"/>
    </source>
</evidence>
<dbReference type="AlphaFoldDB" id="A0A0P1P2W2"/>
<gene>
    <name evidence="4" type="ORF">JGI23_01976</name>
</gene>
<keyword evidence="2" id="KW-0456">Lyase</keyword>
<dbReference type="GO" id="GO:0016832">
    <property type="term" value="F:aldehyde-lyase activity"/>
    <property type="evidence" value="ECO:0007669"/>
    <property type="project" value="TreeGrafter"/>
</dbReference>
<dbReference type="GO" id="GO:0005829">
    <property type="term" value="C:cytosol"/>
    <property type="evidence" value="ECO:0007669"/>
    <property type="project" value="TreeGrafter"/>
</dbReference>
<protein>
    <submittedName>
        <fullName evidence="4">L-fuculose-phosphate aldolase</fullName>
    </submittedName>
</protein>
<dbReference type="GO" id="GO:0046872">
    <property type="term" value="F:metal ion binding"/>
    <property type="evidence" value="ECO:0007669"/>
    <property type="project" value="UniProtKB-KW"/>
</dbReference>
<name>A0A0P1P2W2_9BACT</name>
<dbReference type="Proteomes" id="UP000199197">
    <property type="component" value="Unassembled WGS sequence"/>
</dbReference>